<feature type="domain" description="FP protein N-terminal" evidence="6">
    <location>
        <begin position="123"/>
        <end position="215"/>
    </location>
</feature>
<evidence type="ECO:0000256" key="1">
    <source>
        <dbReference type="ARBA" id="ARBA00004123"/>
    </source>
</evidence>
<keyword evidence="8" id="KW-1185">Reference proteome</keyword>
<sequence length="363" mass="41323">MPKCDNCDKLIAKKSTILECNTCSKTVHATQACTRLTSKQLAALRNTENLEWTCEICRRETPRQRSFVIQEEEEEDDEELLLTQGTDSGSNAMKKVTKRHIIRELKIDAMEQYIGNLEQKQLNNTFEVAGVPEIKDENTEIILNTLATKLNIVKKEITTVKRLKGKNGKEGVIQVSFKQEEQVDQWIKAARKVTILAEDIVSCPDPATARTKIMIRRALSSANKTLLWQAKQKLKPLINTDCDAICVTLDLWTLRKTESYIAVTGHFISRDFQLKTILLDYCNFSGHHTSVNIAAELRRILDDWDLTRKVNFAVSDNASNVTNAVKNHLGWKHYGCYAHTLNLVLQDSLDYLKDNLGKIKKKC</sequence>
<dbReference type="PANTHER" id="PTHR46481">
    <property type="entry name" value="ZINC FINGER BED DOMAIN-CONTAINING PROTEIN 4"/>
    <property type="match status" value="1"/>
</dbReference>
<dbReference type="Pfam" id="PF03258">
    <property type="entry name" value="Baculo_FP"/>
    <property type="match status" value="1"/>
</dbReference>
<evidence type="ECO:0000256" key="3">
    <source>
        <dbReference type="ARBA" id="ARBA00022771"/>
    </source>
</evidence>
<dbReference type="EMBL" id="CAJQZP010000451">
    <property type="protein sequence ID" value="CAG4962456.1"/>
    <property type="molecule type" value="Genomic_DNA"/>
</dbReference>
<evidence type="ECO:0000259" key="6">
    <source>
        <dbReference type="Pfam" id="PF03258"/>
    </source>
</evidence>
<dbReference type="PANTHER" id="PTHR46481:SF10">
    <property type="entry name" value="ZINC FINGER BED DOMAIN-CONTAINING PROTEIN 39"/>
    <property type="match status" value="1"/>
</dbReference>
<evidence type="ECO:0000256" key="2">
    <source>
        <dbReference type="ARBA" id="ARBA00022723"/>
    </source>
</evidence>
<reference evidence="7" key="1">
    <citation type="submission" date="2021-04" db="EMBL/GenBank/DDBJ databases">
        <authorList>
            <person name="Tunstrom K."/>
        </authorList>
    </citation>
    <scope>NUCLEOTIDE SEQUENCE</scope>
</reference>
<keyword evidence="3" id="KW-0863">Zinc-finger</keyword>
<accession>A0A8S3WIP7</accession>
<evidence type="ECO:0000313" key="8">
    <source>
        <dbReference type="Proteomes" id="UP000691718"/>
    </source>
</evidence>
<dbReference type="GO" id="GO:0005634">
    <property type="term" value="C:nucleus"/>
    <property type="evidence" value="ECO:0007669"/>
    <property type="project" value="UniProtKB-SubCell"/>
</dbReference>
<evidence type="ECO:0000313" key="7">
    <source>
        <dbReference type="EMBL" id="CAG4962456.1"/>
    </source>
</evidence>
<proteinExistence type="predicted"/>
<evidence type="ECO:0000256" key="5">
    <source>
        <dbReference type="ARBA" id="ARBA00023242"/>
    </source>
</evidence>
<gene>
    <name evidence="7" type="ORF">PAPOLLO_LOCUS6782</name>
</gene>
<protein>
    <submittedName>
        <fullName evidence="7">(apollo) hypothetical protein</fullName>
    </submittedName>
</protein>
<evidence type="ECO:0000256" key="4">
    <source>
        <dbReference type="ARBA" id="ARBA00022833"/>
    </source>
</evidence>
<dbReference type="GO" id="GO:0008270">
    <property type="term" value="F:zinc ion binding"/>
    <property type="evidence" value="ECO:0007669"/>
    <property type="project" value="UniProtKB-KW"/>
</dbReference>
<keyword evidence="5" id="KW-0539">Nucleus</keyword>
<comment type="caution">
    <text evidence="7">The sequence shown here is derived from an EMBL/GenBank/DDBJ whole genome shotgun (WGS) entry which is preliminary data.</text>
</comment>
<keyword evidence="2" id="KW-0479">Metal-binding</keyword>
<organism evidence="7 8">
    <name type="scientific">Parnassius apollo</name>
    <name type="common">Apollo butterfly</name>
    <name type="synonym">Papilio apollo</name>
    <dbReference type="NCBI Taxonomy" id="110799"/>
    <lineage>
        <taxon>Eukaryota</taxon>
        <taxon>Metazoa</taxon>
        <taxon>Ecdysozoa</taxon>
        <taxon>Arthropoda</taxon>
        <taxon>Hexapoda</taxon>
        <taxon>Insecta</taxon>
        <taxon>Pterygota</taxon>
        <taxon>Neoptera</taxon>
        <taxon>Endopterygota</taxon>
        <taxon>Lepidoptera</taxon>
        <taxon>Glossata</taxon>
        <taxon>Ditrysia</taxon>
        <taxon>Papilionoidea</taxon>
        <taxon>Papilionidae</taxon>
        <taxon>Parnassiinae</taxon>
        <taxon>Parnassini</taxon>
        <taxon>Parnassius</taxon>
        <taxon>Parnassius</taxon>
    </lineage>
</organism>
<comment type="subcellular location">
    <subcellularLocation>
        <location evidence="1">Nucleus</location>
    </subcellularLocation>
</comment>
<keyword evidence="4" id="KW-0862">Zinc</keyword>
<name>A0A8S3WIP7_PARAO</name>
<dbReference type="OrthoDB" id="2123493at2759"/>
<dbReference type="InterPro" id="IPR052035">
    <property type="entry name" value="ZnF_BED_domain_contain"/>
</dbReference>
<dbReference type="Proteomes" id="UP000691718">
    <property type="component" value="Unassembled WGS sequence"/>
</dbReference>
<dbReference type="InterPro" id="IPR004941">
    <property type="entry name" value="FP_N"/>
</dbReference>
<dbReference type="AlphaFoldDB" id="A0A8S3WIP7"/>